<evidence type="ECO:0000313" key="2">
    <source>
        <dbReference type="Proteomes" id="UP000316621"/>
    </source>
</evidence>
<organism evidence="1 2">
    <name type="scientific">Papaver somniferum</name>
    <name type="common">Opium poppy</name>
    <dbReference type="NCBI Taxonomy" id="3469"/>
    <lineage>
        <taxon>Eukaryota</taxon>
        <taxon>Viridiplantae</taxon>
        <taxon>Streptophyta</taxon>
        <taxon>Embryophyta</taxon>
        <taxon>Tracheophyta</taxon>
        <taxon>Spermatophyta</taxon>
        <taxon>Magnoliopsida</taxon>
        <taxon>Ranunculales</taxon>
        <taxon>Papaveraceae</taxon>
        <taxon>Papaveroideae</taxon>
        <taxon>Papaver</taxon>
    </lineage>
</organism>
<protein>
    <submittedName>
        <fullName evidence="1">Uncharacterized protein</fullName>
    </submittedName>
</protein>
<dbReference type="Proteomes" id="UP000316621">
    <property type="component" value="Chromosome 5"/>
</dbReference>
<keyword evidence="2" id="KW-1185">Reference proteome</keyword>
<accession>A0A4Y7JT36</accession>
<evidence type="ECO:0000313" key="1">
    <source>
        <dbReference type="EMBL" id="RZC62958.1"/>
    </source>
</evidence>
<sequence>MSCATKEIPDKLEICMDDTRYTFVSDIISMMPCLCQFKVEQKEVKKLKNLGELKEVKGEKEGYSLYGDARKLRASASMCTEGIEEGRNI</sequence>
<dbReference type="Gramene" id="RZC62958">
    <property type="protein sequence ID" value="RZC62958"/>
    <property type="gene ID" value="C5167_024699"/>
</dbReference>
<dbReference type="AlphaFoldDB" id="A0A4Y7JT36"/>
<proteinExistence type="predicted"/>
<dbReference type="EMBL" id="CM010719">
    <property type="protein sequence ID" value="RZC62958.1"/>
    <property type="molecule type" value="Genomic_DNA"/>
</dbReference>
<reference evidence="1 2" key="1">
    <citation type="journal article" date="2018" name="Science">
        <title>The opium poppy genome and morphinan production.</title>
        <authorList>
            <person name="Guo L."/>
            <person name="Winzer T."/>
            <person name="Yang X."/>
            <person name="Li Y."/>
            <person name="Ning Z."/>
            <person name="He Z."/>
            <person name="Teodor R."/>
            <person name="Lu Y."/>
            <person name="Bowser T.A."/>
            <person name="Graham I.A."/>
            <person name="Ye K."/>
        </authorList>
    </citation>
    <scope>NUCLEOTIDE SEQUENCE [LARGE SCALE GENOMIC DNA]</scope>
    <source>
        <strain evidence="2">cv. HN1</strain>
        <tissue evidence="1">Leaves</tissue>
    </source>
</reference>
<gene>
    <name evidence="1" type="ORF">C5167_024699</name>
</gene>
<name>A0A4Y7JT36_PAPSO</name>